<evidence type="ECO:0000313" key="12">
    <source>
        <dbReference type="EMBL" id="MBC1174288.1"/>
    </source>
</evidence>
<comment type="subcellular location">
    <subcellularLocation>
        <location evidence="1">Mitochondrion inner membrane</location>
        <topology evidence="1">Multi-pass membrane protein</topology>
    </subcellularLocation>
</comment>
<accession>A0A1B0GKA0</accession>
<dbReference type="Proteomes" id="UP000092461">
    <property type="component" value="Unassembled WGS sequence"/>
</dbReference>
<dbReference type="GO" id="GO:0005743">
    <property type="term" value="C:mitochondrial inner membrane"/>
    <property type="evidence" value="ECO:0007669"/>
    <property type="project" value="UniProtKB-SubCell"/>
</dbReference>
<protein>
    <submittedName>
        <fullName evidence="12">Putative carrier protein</fullName>
    </submittedName>
</protein>
<keyword evidence="6" id="KW-0999">Mitochondrion inner membrane</keyword>
<feature type="repeat" description="Solcar" evidence="10">
    <location>
        <begin position="2"/>
        <end position="82"/>
    </location>
</feature>
<evidence type="ECO:0000256" key="10">
    <source>
        <dbReference type="PROSITE-ProRule" id="PRU00282"/>
    </source>
</evidence>
<evidence type="ECO:0000256" key="9">
    <source>
        <dbReference type="ARBA" id="ARBA00023136"/>
    </source>
</evidence>
<evidence type="ECO:0000256" key="4">
    <source>
        <dbReference type="ARBA" id="ARBA00022692"/>
    </source>
</evidence>
<keyword evidence="4 10" id="KW-0812">Transmembrane</keyword>
<dbReference type="InterPro" id="IPR018108">
    <property type="entry name" value="MCP_transmembrane"/>
</dbReference>
<evidence type="ECO:0000256" key="1">
    <source>
        <dbReference type="ARBA" id="ARBA00004448"/>
    </source>
</evidence>
<evidence type="ECO:0000313" key="13">
    <source>
        <dbReference type="EnsemblMetazoa" id="LLOJ008438-PA"/>
    </source>
</evidence>
<keyword evidence="5" id="KW-0677">Repeat</keyword>
<name>A0A1B0GKA0_LUTLO</name>
<organism evidence="13 14">
    <name type="scientific">Lutzomyia longipalpis</name>
    <name type="common">Sand fly</name>
    <dbReference type="NCBI Taxonomy" id="7200"/>
    <lineage>
        <taxon>Eukaryota</taxon>
        <taxon>Metazoa</taxon>
        <taxon>Ecdysozoa</taxon>
        <taxon>Arthropoda</taxon>
        <taxon>Hexapoda</taxon>
        <taxon>Insecta</taxon>
        <taxon>Pterygota</taxon>
        <taxon>Neoptera</taxon>
        <taxon>Endopterygota</taxon>
        <taxon>Diptera</taxon>
        <taxon>Nematocera</taxon>
        <taxon>Psychodoidea</taxon>
        <taxon>Psychodidae</taxon>
        <taxon>Lutzomyia</taxon>
        <taxon>Lutzomyia</taxon>
    </lineage>
</organism>
<evidence type="ECO:0000256" key="6">
    <source>
        <dbReference type="ARBA" id="ARBA00022792"/>
    </source>
</evidence>
<dbReference type="Gene3D" id="1.50.40.10">
    <property type="entry name" value="Mitochondrial carrier domain"/>
    <property type="match status" value="2"/>
</dbReference>
<proteinExistence type="inferred from homology"/>
<dbReference type="EnsemblMetazoa" id="LLOJ008438-RA">
    <property type="protein sequence ID" value="LLOJ008438-PA"/>
    <property type="gene ID" value="LLOJ008438"/>
</dbReference>
<dbReference type="EMBL" id="AJWK01028579">
    <property type="status" value="NOT_ANNOTATED_CDS"/>
    <property type="molecule type" value="Genomic_DNA"/>
</dbReference>
<dbReference type="EMBL" id="GITU01005585">
    <property type="protein sequence ID" value="MBC1174288.1"/>
    <property type="molecule type" value="Transcribed_RNA"/>
</dbReference>
<reference evidence="12" key="2">
    <citation type="journal article" date="2020" name="BMC">
        <title>Leishmania infection induces a limited differential gene expression in the sand fly midgut.</title>
        <authorList>
            <person name="Coutinho-Abreu I.V."/>
            <person name="Serafim T.D."/>
            <person name="Meneses C."/>
            <person name="Kamhawi S."/>
            <person name="Oliveira F."/>
            <person name="Valenzuela J.G."/>
        </authorList>
    </citation>
    <scope>NUCLEOTIDE SEQUENCE</scope>
    <source>
        <strain evidence="12">Jacobina</strain>
        <tissue evidence="12">Midgut</tissue>
    </source>
</reference>
<dbReference type="VEuPathDB" id="VectorBase:LLOJ008438"/>
<reference evidence="14" key="1">
    <citation type="submission" date="2012-05" db="EMBL/GenBank/DDBJ databases">
        <title>Whole Genome Assembly of Lutzomyia longipalpis.</title>
        <authorList>
            <person name="Richards S."/>
            <person name="Qu C."/>
            <person name="Dillon R."/>
            <person name="Worley K."/>
            <person name="Scherer S."/>
            <person name="Batterton M."/>
            <person name="Taylor A."/>
            <person name="Hawes A."/>
            <person name="Hernandez B."/>
            <person name="Kovar C."/>
            <person name="Mandapat C."/>
            <person name="Pham C."/>
            <person name="Qu C."/>
            <person name="Jing C."/>
            <person name="Bess C."/>
            <person name="Bandaranaike D."/>
            <person name="Ngo D."/>
            <person name="Ongeri F."/>
            <person name="Arias F."/>
            <person name="Lara F."/>
            <person name="Weissenberger G."/>
            <person name="Kamau G."/>
            <person name="Han H."/>
            <person name="Shen H."/>
            <person name="Dinh H."/>
            <person name="Khalil I."/>
            <person name="Jones J."/>
            <person name="Shafer J."/>
            <person name="Jayaseelan J."/>
            <person name="Quiroz J."/>
            <person name="Blankenburg K."/>
            <person name="Nguyen L."/>
            <person name="Jackson L."/>
            <person name="Francisco L."/>
            <person name="Tang L.-Y."/>
            <person name="Pu L.-L."/>
            <person name="Perales L."/>
            <person name="Lorensuhewa L."/>
            <person name="Munidasa M."/>
            <person name="Coyle M."/>
            <person name="Taylor M."/>
            <person name="Puazo M."/>
            <person name="Firestine M."/>
            <person name="Scheel M."/>
            <person name="Javaid M."/>
            <person name="Wang M."/>
            <person name="Li M."/>
            <person name="Tabassum N."/>
            <person name="Saada N."/>
            <person name="Osuji N."/>
            <person name="Aqrawi P."/>
            <person name="Fu Q."/>
            <person name="Thornton R."/>
            <person name="Raj R."/>
            <person name="Goodspeed R."/>
            <person name="Mata R."/>
            <person name="Najjar R."/>
            <person name="Gubbala S."/>
            <person name="Lee S."/>
            <person name="Denson S."/>
            <person name="Patil S."/>
            <person name="Macmil S."/>
            <person name="Qi S."/>
            <person name="Matskevitch T."/>
            <person name="Palculict T."/>
            <person name="Mathew T."/>
            <person name="Vee V."/>
            <person name="Velamala V."/>
            <person name="Korchina V."/>
            <person name="Cai W."/>
            <person name="Liu W."/>
            <person name="Dai W."/>
            <person name="Zou X."/>
            <person name="Zhu Y."/>
            <person name="Zhang Y."/>
            <person name="Wu Y.-Q."/>
            <person name="Xin Y."/>
            <person name="Nazarath L."/>
            <person name="Kovar C."/>
            <person name="Han Y."/>
            <person name="Muzny D."/>
            <person name="Gibbs R."/>
        </authorList>
    </citation>
    <scope>NUCLEOTIDE SEQUENCE [LARGE SCALE GENOMIC DNA]</scope>
    <source>
        <strain evidence="14">Jacobina</strain>
    </source>
</reference>
<keyword evidence="8" id="KW-0496">Mitochondrion</keyword>
<dbReference type="VEuPathDB" id="VectorBase:LLONM1_006844"/>
<dbReference type="InterPro" id="IPR023395">
    <property type="entry name" value="MCP_dom_sf"/>
</dbReference>
<evidence type="ECO:0000256" key="2">
    <source>
        <dbReference type="ARBA" id="ARBA00006375"/>
    </source>
</evidence>
<dbReference type="Pfam" id="PF00153">
    <property type="entry name" value="Mito_carr"/>
    <property type="match status" value="4"/>
</dbReference>
<dbReference type="EMBL" id="AJWK01028580">
    <property type="status" value="NOT_ANNOTATED_CDS"/>
    <property type="molecule type" value="Genomic_DNA"/>
</dbReference>
<keyword evidence="7" id="KW-1133">Transmembrane helix</keyword>
<dbReference type="PANTHER" id="PTHR46131">
    <property type="entry name" value="SD08549P"/>
    <property type="match status" value="1"/>
</dbReference>
<evidence type="ECO:0000256" key="8">
    <source>
        <dbReference type="ARBA" id="ARBA00023128"/>
    </source>
</evidence>
<dbReference type="PROSITE" id="PS50920">
    <property type="entry name" value="SOLCAR"/>
    <property type="match status" value="3"/>
</dbReference>
<dbReference type="AlphaFoldDB" id="A0A1B0GKA0"/>
<keyword evidence="3 11" id="KW-0813">Transport</keyword>
<dbReference type="EMBL" id="AJWK01028578">
    <property type="status" value="NOT_ANNOTATED_CDS"/>
    <property type="molecule type" value="Genomic_DNA"/>
</dbReference>
<feature type="repeat" description="Solcar" evidence="10">
    <location>
        <begin position="241"/>
        <end position="328"/>
    </location>
</feature>
<dbReference type="InterPro" id="IPR052465">
    <property type="entry name" value="Mito_NAD+_Carrier"/>
</dbReference>
<evidence type="ECO:0000256" key="5">
    <source>
        <dbReference type="ARBA" id="ARBA00022737"/>
    </source>
</evidence>
<comment type="similarity">
    <text evidence="2 11">Belongs to the mitochondrial carrier (TC 2.A.29) family.</text>
</comment>
<evidence type="ECO:0000313" key="14">
    <source>
        <dbReference type="Proteomes" id="UP000092461"/>
    </source>
</evidence>
<keyword evidence="9 10" id="KW-0472">Membrane</keyword>
<dbReference type="PANTHER" id="PTHR46131:SF1">
    <property type="entry name" value="SD08549P"/>
    <property type="match status" value="1"/>
</dbReference>
<dbReference type="GO" id="GO:0051724">
    <property type="term" value="F:NAD transmembrane transporter activity"/>
    <property type="evidence" value="ECO:0007669"/>
    <property type="project" value="TreeGrafter"/>
</dbReference>
<keyword evidence="14" id="KW-1185">Reference proteome</keyword>
<dbReference type="SUPFAM" id="SSF103506">
    <property type="entry name" value="Mitochondrial carrier"/>
    <property type="match status" value="2"/>
</dbReference>
<sequence>SAFDIREFACGWGAAFVNITATYPIHKIIFRQMLHGVKASSAFEELRHEGISFLYRGMFPPLAQKTLSLSLMFGVYEGTRKPLVENLNVNPYVAKVWAGIIAGTVETALMPFERIQTLLADSAYHTNFKNTPQAFKYVWLGYGFRELYRGLLPILFRNGPSNSVFFVLREEAHARLPHRDNSLYQSIQEFFAGALIGAFTSSVFYPLNVVKVYMQSTIGGPYVNFVPVLIHIYKERGCKWRNVYKEFFAGALIGAFTSSVFYPLNVVKVYMQSTIGGPYVNFVPVLIHIYKERGCKWRNVYKGVSINCTRAFFSWGIMNMAYEQIKKMIY</sequence>
<feature type="repeat" description="Solcar" evidence="10">
    <location>
        <begin position="90"/>
        <end position="175"/>
    </location>
</feature>
<reference evidence="13" key="3">
    <citation type="submission" date="2020-05" db="UniProtKB">
        <authorList>
            <consortium name="EnsemblMetazoa"/>
        </authorList>
    </citation>
    <scope>IDENTIFICATION</scope>
    <source>
        <strain evidence="13">Jacobina</strain>
    </source>
</reference>
<evidence type="ECO:0000256" key="3">
    <source>
        <dbReference type="ARBA" id="ARBA00022448"/>
    </source>
</evidence>
<evidence type="ECO:0000256" key="11">
    <source>
        <dbReference type="RuleBase" id="RU000488"/>
    </source>
</evidence>
<evidence type="ECO:0000256" key="7">
    <source>
        <dbReference type="ARBA" id="ARBA00022989"/>
    </source>
</evidence>